<proteinExistence type="predicted"/>
<accession>A0A160IMJ3</accession>
<evidence type="ECO:0000313" key="1">
    <source>
        <dbReference type="EMBL" id="ANC77196.1"/>
    </source>
</evidence>
<dbReference type="AlphaFoldDB" id="A0A160IMJ3"/>
<dbReference type="Proteomes" id="UP000076623">
    <property type="component" value="Chromosome"/>
</dbReference>
<name>A0A160IMJ3_9BACL</name>
<sequence>MKETLKVNILFYDLDKKVEMDLNEAQIKAINPEFSIKYLIEEAHNLNGTLLKFNDGMKRIVNTDINYEDKDNPIRTIIFKFQNEEKAIY</sequence>
<evidence type="ECO:0000313" key="2">
    <source>
        <dbReference type="Proteomes" id="UP000076623"/>
    </source>
</evidence>
<dbReference type="RefSeq" id="WP_066394472.1">
    <property type="nucleotide sequence ID" value="NZ_CP015378.1"/>
</dbReference>
<reference evidence="1 2" key="1">
    <citation type="submission" date="2016-04" db="EMBL/GenBank/DDBJ databases">
        <title>Complete genome sequence of Fictibacillus phosphorivorans G25-29, a strain toxic to nematodes.</title>
        <authorList>
            <person name="Zheng Z."/>
        </authorList>
    </citation>
    <scope>NUCLEOTIDE SEQUENCE [LARGE SCALE GENOMIC DNA]</scope>
    <source>
        <strain evidence="1 2">G25-29</strain>
    </source>
</reference>
<dbReference type="STRING" id="1221500.ABE65_010430"/>
<gene>
    <name evidence="1" type="ORF">ABE65_010430</name>
</gene>
<dbReference type="KEGG" id="fpn:ABE65_010430"/>
<keyword evidence="2" id="KW-1185">Reference proteome</keyword>
<protein>
    <submittedName>
        <fullName evidence="1">Uncharacterized protein</fullName>
    </submittedName>
</protein>
<organism evidence="1 2">
    <name type="scientific">Fictibacillus phosphorivorans</name>
    <dbReference type="NCBI Taxonomy" id="1221500"/>
    <lineage>
        <taxon>Bacteria</taxon>
        <taxon>Bacillati</taxon>
        <taxon>Bacillota</taxon>
        <taxon>Bacilli</taxon>
        <taxon>Bacillales</taxon>
        <taxon>Fictibacillaceae</taxon>
        <taxon>Fictibacillus</taxon>
    </lineage>
</organism>
<dbReference type="EMBL" id="CP015378">
    <property type="protein sequence ID" value="ANC77196.1"/>
    <property type="molecule type" value="Genomic_DNA"/>
</dbReference>